<comment type="caution">
    <text evidence="1">The sequence shown here is derived from an EMBL/GenBank/DDBJ whole genome shotgun (WGS) entry which is preliminary data.</text>
</comment>
<keyword evidence="2" id="KW-1185">Reference proteome</keyword>
<protein>
    <submittedName>
        <fullName evidence="1">Uncharacterized protein</fullName>
    </submittedName>
</protein>
<proteinExistence type="predicted"/>
<dbReference type="Proteomes" id="UP001150603">
    <property type="component" value="Unassembled WGS sequence"/>
</dbReference>
<accession>A0ACC1J9R1</accession>
<feature type="non-terminal residue" evidence="1">
    <location>
        <position position="311"/>
    </location>
</feature>
<organism evidence="1 2">
    <name type="scientific">Linderina macrospora</name>
    <dbReference type="NCBI Taxonomy" id="4868"/>
    <lineage>
        <taxon>Eukaryota</taxon>
        <taxon>Fungi</taxon>
        <taxon>Fungi incertae sedis</taxon>
        <taxon>Zoopagomycota</taxon>
        <taxon>Kickxellomycotina</taxon>
        <taxon>Kickxellomycetes</taxon>
        <taxon>Kickxellales</taxon>
        <taxon>Kickxellaceae</taxon>
        <taxon>Linderina</taxon>
    </lineage>
</organism>
<gene>
    <name evidence="1" type="ORF">FBU59_002977</name>
</gene>
<evidence type="ECO:0000313" key="2">
    <source>
        <dbReference type="Proteomes" id="UP001150603"/>
    </source>
</evidence>
<reference evidence="1" key="1">
    <citation type="submission" date="2022-07" db="EMBL/GenBank/DDBJ databases">
        <title>Phylogenomic reconstructions and comparative analyses of Kickxellomycotina fungi.</title>
        <authorList>
            <person name="Reynolds N.K."/>
            <person name="Stajich J.E."/>
            <person name="Barry K."/>
            <person name="Grigoriev I.V."/>
            <person name="Crous P."/>
            <person name="Smith M.E."/>
        </authorList>
    </citation>
    <scope>NUCLEOTIDE SEQUENCE</scope>
    <source>
        <strain evidence="1">NRRL 5244</strain>
    </source>
</reference>
<name>A0ACC1J9R1_9FUNG</name>
<dbReference type="EMBL" id="JANBPW010001759">
    <property type="protein sequence ID" value="KAJ1943226.1"/>
    <property type="molecule type" value="Genomic_DNA"/>
</dbReference>
<evidence type="ECO:0000313" key="1">
    <source>
        <dbReference type="EMBL" id="KAJ1943226.1"/>
    </source>
</evidence>
<sequence>MSNVTTAPYGSWASPLHAQDVAVTSKYVAEIRVDKGSLSHVYWTESRPSEGGRRVLLSQETTDFDGSTLRELTPDTKWNVITRVHEYGGSPYAVYDGLVLFSNAVDNGLYLFDGNSSLTPRRIAQQDDKLRYANMVIHPSKKFAVAVREDHRNGDITALATLVAIPLPSDLDAKEFGPTDDIVLFDQSDFVSSPVFSPLNDEIAFYSWNHPNMNWDATTLHRATVSFDADGIPTSLVNLVVVAGGKDDIQESIYQPRFDDAGRLHFLADRSGFWNPYFVDSGGKTNMSLAEPMKADLAVSEWGFGCSTFQP</sequence>